<name>V6LJA5_9EUKA</name>
<dbReference type="VEuPathDB" id="GiardiaDB:SS50377_27093"/>
<evidence type="ECO:0000313" key="1">
    <source>
        <dbReference type="EMBL" id="EST43781.1"/>
    </source>
</evidence>
<reference evidence="1" key="1">
    <citation type="journal article" date="2014" name="PLoS Genet.">
        <title>The Genome of Spironucleus salmonicida Highlights a Fish Pathogen Adapted to Fluctuating Environments.</title>
        <authorList>
            <person name="Xu F."/>
            <person name="Jerlstrom-Hultqvist J."/>
            <person name="Einarsson E."/>
            <person name="Astvaldsson A."/>
            <person name="Svard S.G."/>
            <person name="Andersson J.O."/>
        </authorList>
    </citation>
    <scope>NUCLEOTIDE SEQUENCE</scope>
</reference>
<sequence>MDTTVRQRDRFFAFTVQCYRMQHRMVPAVVSSANIQIHISTVRQCRQPPAESYQLRNLHHFLRRRFRNLAGTCQTLELSAGGSTILLADMYSTAKVEAQSADLRRCWVTCRQVSRLLRVHALNFECQHILSSSIGNTKFRRNLQNTYLSADARRVRLTVPVSDTAPCAILLHLACYWTDFSSSGENKASPAVRAPVWPRVAGSIAPIGNLFSQNYLNRPHPSGSDFHLSHSWQALGVTSAGQPHANLDEIEEARHGLHSLALFELGGQKVHADYLFGLLQHFSAAIILETVQFQYLCNLVF</sequence>
<gene>
    <name evidence="1" type="ORF">SS50377_16522</name>
</gene>
<organism evidence="1">
    <name type="scientific">Spironucleus salmonicida</name>
    <dbReference type="NCBI Taxonomy" id="348837"/>
    <lineage>
        <taxon>Eukaryota</taxon>
        <taxon>Metamonada</taxon>
        <taxon>Diplomonadida</taxon>
        <taxon>Hexamitidae</taxon>
        <taxon>Hexamitinae</taxon>
        <taxon>Spironucleus</taxon>
    </lineage>
</organism>
<accession>V6LJA5</accession>
<dbReference type="EMBL" id="KI546134">
    <property type="protein sequence ID" value="EST43781.1"/>
    <property type="molecule type" value="Genomic_DNA"/>
</dbReference>
<dbReference type="AlphaFoldDB" id="V6LJA5"/>
<protein>
    <submittedName>
        <fullName evidence="1">Uncharacterized protein</fullName>
    </submittedName>
</protein>
<proteinExistence type="predicted"/>